<protein>
    <submittedName>
        <fullName evidence="1">Uncharacterized protein</fullName>
    </submittedName>
</protein>
<keyword evidence="2" id="KW-1185">Reference proteome</keyword>
<evidence type="ECO:0000313" key="2">
    <source>
        <dbReference type="Proteomes" id="UP001732700"/>
    </source>
</evidence>
<name>A0ACD5VCZ0_AVESA</name>
<accession>A0ACD5VCZ0</accession>
<sequence>MFIVCSFSVRLLETVASLCRLTSYAYLREVGGDGSVLGGIELEIAAVGDEGTPTLFWSCVSSRSCCPYEDCALQAVRFLKRLYGFVISDFNYEGMVAYRELARYAIVLAVSIARSVSSCF</sequence>
<evidence type="ECO:0000313" key="1">
    <source>
        <dbReference type="EnsemblPlants" id="AVESA.00010b.r2.3AG0421810.2.CDS.1"/>
    </source>
</evidence>
<dbReference type="EnsemblPlants" id="AVESA.00010b.r2.3AG0421810.2">
    <property type="protein sequence ID" value="AVESA.00010b.r2.3AG0421810.2.CDS.1"/>
    <property type="gene ID" value="AVESA.00010b.r2.3AG0421810"/>
</dbReference>
<reference evidence="1" key="1">
    <citation type="submission" date="2021-05" db="EMBL/GenBank/DDBJ databases">
        <authorList>
            <person name="Scholz U."/>
            <person name="Mascher M."/>
            <person name="Fiebig A."/>
        </authorList>
    </citation>
    <scope>NUCLEOTIDE SEQUENCE [LARGE SCALE GENOMIC DNA]</scope>
</reference>
<dbReference type="Proteomes" id="UP001732700">
    <property type="component" value="Chromosome 3A"/>
</dbReference>
<reference evidence="1" key="2">
    <citation type="submission" date="2025-09" db="UniProtKB">
        <authorList>
            <consortium name="EnsemblPlants"/>
        </authorList>
    </citation>
    <scope>IDENTIFICATION</scope>
</reference>
<proteinExistence type="predicted"/>
<organism evidence="1 2">
    <name type="scientific">Avena sativa</name>
    <name type="common">Oat</name>
    <dbReference type="NCBI Taxonomy" id="4498"/>
    <lineage>
        <taxon>Eukaryota</taxon>
        <taxon>Viridiplantae</taxon>
        <taxon>Streptophyta</taxon>
        <taxon>Embryophyta</taxon>
        <taxon>Tracheophyta</taxon>
        <taxon>Spermatophyta</taxon>
        <taxon>Magnoliopsida</taxon>
        <taxon>Liliopsida</taxon>
        <taxon>Poales</taxon>
        <taxon>Poaceae</taxon>
        <taxon>BOP clade</taxon>
        <taxon>Pooideae</taxon>
        <taxon>Poodae</taxon>
        <taxon>Poeae</taxon>
        <taxon>Poeae Chloroplast Group 1 (Aveneae type)</taxon>
        <taxon>Aveninae</taxon>
        <taxon>Avena</taxon>
    </lineage>
</organism>